<gene>
    <name evidence="2" type="ORF">SAMN02194393_04580</name>
</gene>
<keyword evidence="1" id="KW-0812">Transmembrane</keyword>
<dbReference type="EMBL" id="FUZT01000015">
    <property type="protein sequence ID" value="SKC86833.1"/>
    <property type="molecule type" value="Genomic_DNA"/>
</dbReference>
<organism evidence="2 3">
    <name type="scientific">Maledivibacter halophilus</name>
    <dbReference type="NCBI Taxonomy" id="36842"/>
    <lineage>
        <taxon>Bacteria</taxon>
        <taxon>Bacillati</taxon>
        <taxon>Bacillota</taxon>
        <taxon>Clostridia</taxon>
        <taxon>Peptostreptococcales</taxon>
        <taxon>Caminicellaceae</taxon>
        <taxon>Maledivibacter</taxon>
    </lineage>
</organism>
<sequence length="311" mass="36228">MAYLLFLYTVYSILLFQFFKNIYKIALMPNKKSKRRIQAITEIGKEKKDILDFVGEKTKTFTNYIEEILKRKGFISEFEKEKLEHKLRRVGMDESAERFKARQITYPLLSLGMGGLLSTIIPSVVGIGMLRYIFIGMSVFMAFFSIYIPKDQLDKKIQTHNIKVLSEMPRFIRTFRYSPEDKDILEIIKEYLESGESYLQYDLMQVIADITAGVSVDDALDSFSKNIDMPIIKDFIVVFKSSIKNKKENETNLKIRENKIIEEYESFIEEELESRPVILEAVIGTLVNALLLLFITPMGVYAVKEMFLMIR</sequence>
<evidence type="ECO:0008006" key="4">
    <source>
        <dbReference type="Google" id="ProtNLM"/>
    </source>
</evidence>
<dbReference type="OrthoDB" id="1950491at2"/>
<accession>A0A1T5MFI7</accession>
<name>A0A1T5MFI7_9FIRM</name>
<dbReference type="AlphaFoldDB" id="A0A1T5MFI7"/>
<feature type="transmembrane region" description="Helical" evidence="1">
    <location>
        <begin position="6"/>
        <end position="26"/>
    </location>
</feature>
<protein>
    <recommendedName>
        <fullName evidence="4">Flp pilus assembly protein TadB</fullName>
    </recommendedName>
</protein>
<evidence type="ECO:0000313" key="3">
    <source>
        <dbReference type="Proteomes" id="UP000190285"/>
    </source>
</evidence>
<reference evidence="3" key="1">
    <citation type="submission" date="2017-02" db="EMBL/GenBank/DDBJ databases">
        <authorList>
            <person name="Varghese N."/>
            <person name="Submissions S."/>
        </authorList>
    </citation>
    <scope>NUCLEOTIDE SEQUENCE [LARGE SCALE GENOMIC DNA]</scope>
    <source>
        <strain evidence="3">M1</strain>
    </source>
</reference>
<dbReference type="Proteomes" id="UP000190285">
    <property type="component" value="Unassembled WGS sequence"/>
</dbReference>
<dbReference type="RefSeq" id="WP_079494986.1">
    <property type="nucleotide sequence ID" value="NZ_FUZT01000015.1"/>
</dbReference>
<feature type="transmembrane region" description="Helical" evidence="1">
    <location>
        <begin position="277"/>
        <end position="303"/>
    </location>
</feature>
<feature type="transmembrane region" description="Helical" evidence="1">
    <location>
        <begin position="130"/>
        <end position="148"/>
    </location>
</feature>
<keyword evidence="1" id="KW-0472">Membrane</keyword>
<proteinExistence type="predicted"/>
<evidence type="ECO:0000313" key="2">
    <source>
        <dbReference type="EMBL" id="SKC86833.1"/>
    </source>
</evidence>
<dbReference type="STRING" id="36842.SAMN02194393_04580"/>
<keyword evidence="3" id="KW-1185">Reference proteome</keyword>
<evidence type="ECO:0000256" key="1">
    <source>
        <dbReference type="SAM" id="Phobius"/>
    </source>
</evidence>
<feature type="transmembrane region" description="Helical" evidence="1">
    <location>
        <begin position="104"/>
        <end position="124"/>
    </location>
</feature>
<keyword evidence="1" id="KW-1133">Transmembrane helix</keyword>